<proteinExistence type="predicted"/>
<dbReference type="InParanoid" id="A2FNG7"/>
<name>A2FNG7_TRIV3</name>
<evidence type="ECO:0000256" key="1">
    <source>
        <dbReference type="SAM" id="MobiDB-lite"/>
    </source>
</evidence>
<dbReference type="GO" id="GO:0000956">
    <property type="term" value="P:nuclear-transcribed mRNA catabolic process"/>
    <property type="evidence" value="ECO:0000318"/>
    <property type="project" value="GO_Central"/>
</dbReference>
<accession>A2FNG7</accession>
<gene>
    <name evidence="2" type="ORF">TVAG_203320</name>
</gene>
<dbReference type="GO" id="GO:0004534">
    <property type="term" value="F:5'-3' RNA exonuclease activity"/>
    <property type="evidence" value="ECO:0000318"/>
    <property type="project" value="GO_Central"/>
</dbReference>
<dbReference type="GO" id="GO:0005634">
    <property type="term" value="C:nucleus"/>
    <property type="evidence" value="ECO:0000318"/>
    <property type="project" value="GO_Central"/>
</dbReference>
<dbReference type="Proteomes" id="UP000001542">
    <property type="component" value="Unassembled WGS sequence"/>
</dbReference>
<dbReference type="SMART" id="SM00684">
    <property type="entry name" value="DM15"/>
    <property type="match status" value="2"/>
</dbReference>
<dbReference type="Pfam" id="PF21071">
    <property type="entry name" value="LARP1_HEAT"/>
    <property type="match status" value="1"/>
</dbReference>
<dbReference type="GO" id="GO:0003723">
    <property type="term" value="F:RNA binding"/>
    <property type="evidence" value="ECO:0000318"/>
    <property type="project" value="GO_Central"/>
</dbReference>
<dbReference type="eggNOG" id="KOG2590">
    <property type="taxonomic scope" value="Eukaryota"/>
</dbReference>
<dbReference type="GO" id="GO:0000339">
    <property type="term" value="F:RNA cap binding"/>
    <property type="evidence" value="ECO:0007669"/>
    <property type="project" value="InterPro"/>
</dbReference>
<dbReference type="KEGG" id="tva:4751261"/>
<reference evidence="2" key="1">
    <citation type="submission" date="2006-10" db="EMBL/GenBank/DDBJ databases">
        <authorList>
            <person name="Amadeo P."/>
            <person name="Zhao Q."/>
            <person name="Wortman J."/>
            <person name="Fraser-Liggett C."/>
            <person name="Carlton J."/>
        </authorList>
    </citation>
    <scope>NUCLEOTIDE SEQUENCE</scope>
    <source>
        <strain evidence="2">G3</strain>
    </source>
</reference>
<feature type="region of interest" description="Disordered" evidence="1">
    <location>
        <begin position="1"/>
        <end position="46"/>
    </location>
</feature>
<protein>
    <submittedName>
        <fullName evidence="2">Uncharacterized protein</fullName>
    </submittedName>
</protein>
<keyword evidence="3" id="KW-1185">Reference proteome</keyword>
<reference evidence="2" key="2">
    <citation type="journal article" date="2007" name="Science">
        <title>Draft genome sequence of the sexually transmitted pathogen Trichomonas vaginalis.</title>
        <authorList>
            <person name="Carlton J.M."/>
            <person name="Hirt R.P."/>
            <person name="Silva J.C."/>
            <person name="Delcher A.L."/>
            <person name="Schatz M."/>
            <person name="Zhao Q."/>
            <person name="Wortman J.R."/>
            <person name="Bidwell S.L."/>
            <person name="Alsmark U.C.M."/>
            <person name="Besteiro S."/>
            <person name="Sicheritz-Ponten T."/>
            <person name="Noel C.J."/>
            <person name="Dacks J.B."/>
            <person name="Foster P.G."/>
            <person name="Simillion C."/>
            <person name="Van de Peer Y."/>
            <person name="Miranda-Saavedra D."/>
            <person name="Barton G.J."/>
            <person name="Westrop G.D."/>
            <person name="Mueller S."/>
            <person name="Dessi D."/>
            <person name="Fiori P.L."/>
            <person name="Ren Q."/>
            <person name="Paulsen I."/>
            <person name="Zhang H."/>
            <person name="Bastida-Corcuera F.D."/>
            <person name="Simoes-Barbosa A."/>
            <person name="Brown M.T."/>
            <person name="Hayes R.D."/>
            <person name="Mukherjee M."/>
            <person name="Okumura C.Y."/>
            <person name="Schneider R."/>
            <person name="Smith A.J."/>
            <person name="Vanacova S."/>
            <person name="Villalvazo M."/>
            <person name="Haas B.J."/>
            <person name="Pertea M."/>
            <person name="Feldblyum T.V."/>
            <person name="Utterback T.R."/>
            <person name="Shu C.L."/>
            <person name="Osoegawa K."/>
            <person name="de Jong P.J."/>
            <person name="Hrdy I."/>
            <person name="Horvathova L."/>
            <person name="Zubacova Z."/>
            <person name="Dolezal P."/>
            <person name="Malik S.B."/>
            <person name="Logsdon J.M. Jr."/>
            <person name="Henze K."/>
            <person name="Gupta A."/>
            <person name="Wang C.C."/>
            <person name="Dunne R.L."/>
            <person name="Upcroft J.A."/>
            <person name="Upcroft P."/>
            <person name="White O."/>
            <person name="Salzberg S.L."/>
            <person name="Tang P."/>
            <person name="Chiu C.-H."/>
            <person name="Lee Y.-S."/>
            <person name="Embley T.M."/>
            <person name="Coombs G.H."/>
            <person name="Mottram J.C."/>
            <person name="Tachezy J."/>
            <person name="Fraser-Liggett C.M."/>
            <person name="Johnson P.J."/>
        </authorList>
    </citation>
    <scope>NUCLEOTIDE SEQUENCE [LARGE SCALE GENOMIC DNA]</scope>
    <source>
        <strain evidence="2">G3</strain>
    </source>
</reference>
<dbReference type="EMBL" id="DS113906">
    <property type="protein sequence ID" value="EAX93541.1"/>
    <property type="molecule type" value="Genomic_DNA"/>
</dbReference>
<feature type="compositionally biased region" description="Basic and acidic residues" evidence="1">
    <location>
        <begin position="370"/>
        <end position="400"/>
    </location>
</feature>
<dbReference type="VEuPathDB" id="TrichDB:TVAG_203320"/>
<dbReference type="AlphaFoldDB" id="A2FNG7"/>
<sequence length="502" mass="58449">MSDWDVIGTPAAVASDDGYEEEEEWYDDDFNDYDDDFENQSEDEDYPYPPRITASSFQMPVIKISGSVGTKVRSNTRSKREDRLAYRHRTGAGIRKGLLTTGNDINESLRLYNEGYGSYNDCVLELREANAPELIPDYEKNKPEVPSGAGSKIINITRVKKGTLSKLRDGRNVSKDDVITQKIDLDPKHYWDHISHQLMEDGQFVQGKYDVFHDQAINERASLGIGNSAEMNSLYCFWCFYLREHYDEDMYHEFLRLAREDVAGGSHYGIECYFRFCSYGLEIRWDEKVFKDFENEAMEDHRRKSNYGLEKLQAFRVNQKHSFPIPFDPEIIKILDQYPTMKSFREQPKSQNSAKPKREKNAGTKLINSIKKEQPDPRREHPDSKKEDGETKNTHQRKEQPNPPKSQPVPPQKSQPKPSERKVQPNPPEKRERKPQPIPPEIKDRKGQPEKRERKQQPKPQPIPETNPNRGPQRFKKSDRIEPGSRIQPSSAPMDSLMRRKW</sequence>
<feature type="compositionally biased region" description="Pro residues" evidence="1">
    <location>
        <begin position="401"/>
        <end position="413"/>
    </location>
</feature>
<feature type="compositionally biased region" description="Basic and acidic residues" evidence="1">
    <location>
        <begin position="418"/>
        <end position="456"/>
    </location>
</feature>
<dbReference type="RefSeq" id="XP_001306471.1">
    <property type="nucleotide sequence ID" value="XM_001306470.1"/>
</dbReference>
<evidence type="ECO:0000313" key="2">
    <source>
        <dbReference type="EMBL" id="EAX93541.1"/>
    </source>
</evidence>
<dbReference type="GO" id="GO:0048255">
    <property type="term" value="P:mRNA stabilization"/>
    <property type="evidence" value="ECO:0007669"/>
    <property type="project" value="InterPro"/>
</dbReference>
<evidence type="ECO:0000313" key="3">
    <source>
        <dbReference type="Proteomes" id="UP000001542"/>
    </source>
</evidence>
<dbReference type="InterPro" id="IPR006607">
    <property type="entry name" value="DM15"/>
</dbReference>
<dbReference type="STRING" id="5722.A2FNG7"/>
<dbReference type="OrthoDB" id="340227at2759"/>
<dbReference type="VEuPathDB" id="TrichDB:TVAGG3_0619300"/>
<organism evidence="2 3">
    <name type="scientific">Trichomonas vaginalis (strain ATCC PRA-98 / G3)</name>
    <dbReference type="NCBI Taxonomy" id="412133"/>
    <lineage>
        <taxon>Eukaryota</taxon>
        <taxon>Metamonada</taxon>
        <taxon>Parabasalia</taxon>
        <taxon>Trichomonadida</taxon>
        <taxon>Trichomonadidae</taxon>
        <taxon>Trichomonas</taxon>
    </lineage>
</organism>
<feature type="region of interest" description="Disordered" evidence="1">
    <location>
        <begin position="344"/>
        <end position="502"/>
    </location>
</feature>
<dbReference type="SMR" id="A2FNG7"/>
<feature type="compositionally biased region" description="Acidic residues" evidence="1">
    <location>
        <begin position="17"/>
        <end position="46"/>
    </location>
</feature>